<organism evidence="3 4">
    <name type="scientific">Gryllotalpicola koreensis</name>
    <dbReference type="NCBI Taxonomy" id="993086"/>
    <lineage>
        <taxon>Bacteria</taxon>
        <taxon>Bacillati</taxon>
        <taxon>Actinomycetota</taxon>
        <taxon>Actinomycetes</taxon>
        <taxon>Micrococcales</taxon>
        <taxon>Microbacteriaceae</taxon>
        <taxon>Gryllotalpicola</taxon>
    </lineage>
</organism>
<dbReference type="Pfam" id="PF13230">
    <property type="entry name" value="GATase_4"/>
    <property type="match status" value="1"/>
</dbReference>
<protein>
    <recommendedName>
        <fullName evidence="2">Glutamine amidotransferase type-2 domain-containing protein</fullName>
    </recommendedName>
</protein>
<gene>
    <name evidence="3" type="ORF">GCM10022287_06200</name>
</gene>
<feature type="domain" description="Glutamine amidotransferase type-2" evidence="2">
    <location>
        <begin position="2"/>
        <end position="260"/>
    </location>
</feature>
<dbReference type="InterPro" id="IPR029055">
    <property type="entry name" value="Ntn_hydrolases_N"/>
</dbReference>
<sequence length="260" mass="27562">MSRMLAVLDTATAPARGDPELAQLTQDFIALSVLHADGWGVASRHQNRTEVRVGTDPAERGMGSVLASPASARLLYLRFASAGSAVKKRNLQPFVTDDVAFAHNGLLAPRSLMLATLSFDQRHDLRGDTDSEVYFAHVLRALLTRRRSRPAADTIAPIVAELRALYPEACLNALMLVSGELLAIHAPGTVGPPLAAFAARGAKALPPGHDADYNVLSTAVLPSGRRVVATSGIDVIDSHPLPRDAVSAFLPNGLTRSIAI</sequence>
<dbReference type="EMBL" id="BAABBW010000001">
    <property type="protein sequence ID" value="GAA4169553.1"/>
    <property type="molecule type" value="Genomic_DNA"/>
</dbReference>
<evidence type="ECO:0000313" key="4">
    <source>
        <dbReference type="Proteomes" id="UP001501079"/>
    </source>
</evidence>
<dbReference type="InterPro" id="IPR026869">
    <property type="entry name" value="EgtC-like"/>
</dbReference>
<accession>A0ABP7ZSQ3</accession>
<proteinExistence type="predicted"/>
<comment type="caution">
    <text evidence="3">The sequence shown here is derived from an EMBL/GenBank/DDBJ whole genome shotgun (WGS) entry which is preliminary data.</text>
</comment>
<keyword evidence="1" id="KW-0315">Glutamine amidotransferase</keyword>
<keyword evidence="4" id="KW-1185">Reference proteome</keyword>
<dbReference type="Gene3D" id="3.60.20.10">
    <property type="entry name" value="Glutamine Phosphoribosylpyrophosphate, subunit 1, domain 1"/>
    <property type="match status" value="1"/>
</dbReference>
<evidence type="ECO:0000259" key="2">
    <source>
        <dbReference type="PROSITE" id="PS51278"/>
    </source>
</evidence>
<evidence type="ECO:0000256" key="1">
    <source>
        <dbReference type="ARBA" id="ARBA00022962"/>
    </source>
</evidence>
<dbReference type="Proteomes" id="UP001501079">
    <property type="component" value="Unassembled WGS sequence"/>
</dbReference>
<dbReference type="PROSITE" id="PS51278">
    <property type="entry name" value="GATASE_TYPE_2"/>
    <property type="match status" value="1"/>
</dbReference>
<name>A0ABP7ZSQ3_9MICO</name>
<evidence type="ECO:0000313" key="3">
    <source>
        <dbReference type="EMBL" id="GAA4169553.1"/>
    </source>
</evidence>
<dbReference type="InterPro" id="IPR017932">
    <property type="entry name" value="GATase_2_dom"/>
</dbReference>
<reference evidence="4" key="1">
    <citation type="journal article" date="2019" name="Int. J. Syst. Evol. Microbiol.">
        <title>The Global Catalogue of Microorganisms (GCM) 10K type strain sequencing project: providing services to taxonomists for standard genome sequencing and annotation.</title>
        <authorList>
            <consortium name="The Broad Institute Genomics Platform"/>
            <consortium name="The Broad Institute Genome Sequencing Center for Infectious Disease"/>
            <person name="Wu L."/>
            <person name="Ma J."/>
        </authorList>
    </citation>
    <scope>NUCLEOTIDE SEQUENCE [LARGE SCALE GENOMIC DNA]</scope>
    <source>
        <strain evidence="4">JCM 17591</strain>
    </source>
</reference>
<dbReference type="SUPFAM" id="SSF56235">
    <property type="entry name" value="N-terminal nucleophile aminohydrolases (Ntn hydrolases)"/>
    <property type="match status" value="1"/>
</dbReference>